<dbReference type="OrthoDB" id="9802066at2"/>
<dbReference type="PANTHER" id="PTHR44591:SF19">
    <property type="entry name" value="TWO-COMPONENT RESPONSE REGULATOR-RELATED"/>
    <property type="match status" value="1"/>
</dbReference>
<proteinExistence type="predicted"/>
<organism evidence="4 5">
    <name type="scientific">Kolteria novifilia</name>
    <dbReference type="NCBI Taxonomy" id="2527975"/>
    <lineage>
        <taxon>Bacteria</taxon>
        <taxon>Pseudomonadati</taxon>
        <taxon>Planctomycetota</taxon>
        <taxon>Planctomycetia</taxon>
        <taxon>Kolteriales</taxon>
        <taxon>Kolteriaceae</taxon>
        <taxon>Kolteria</taxon>
    </lineage>
</organism>
<reference evidence="4 5" key="1">
    <citation type="submission" date="2019-02" db="EMBL/GenBank/DDBJ databases">
        <title>Deep-cultivation of Planctomycetes and their phenomic and genomic characterization uncovers novel biology.</title>
        <authorList>
            <person name="Wiegand S."/>
            <person name="Jogler M."/>
            <person name="Boedeker C."/>
            <person name="Pinto D."/>
            <person name="Vollmers J."/>
            <person name="Rivas-Marin E."/>
            <person name="Kohn T."/>
            <person name="Peeters S.H."/>
            <person name="Heuer A."/>
            <person name="Rast P."/>
            <person name="Oberbeckmann S."/>
            <person name="Bunk B."/>
            <person name="Jeske O."/>
            <person name="Meyerdierks A."/>
            <person name="Storesund J.E."/>
            <person name="Kallscheuer N."/>
            <person name="Luecker S."/>
            <person name="Lage O.M."/>
            <person name="Pohl T."/>
            <person name="Merkel B.J."/>
            <person name="Hornburger P."/>
            <person name="Mueller R.-W."/>
            <person name="Bruemmer F."/>
            <person name="Labrenz M."/>
            <person name="Spormann A.M."/>
            <person name="Op den Camp H."/>
            <person name="Overmann J."/>
            <person name="Amann R."/>
            <person name="Jetten M.S.M."/>
            <person name="Mascher T."/>
            <person name="Medema M.H."/>
            <person name="Devos D.P."/>
            <person name="Kaster A.-K."/>
            <person name="Ovreas L."/>
            <person name="Rohde M."/>
            <person name="Galperin M.Y."/>
            <person name="Jogler C."/>
        </authorList>
    </citation>
    <scope>NUCLEOTIDE SEQUENCE [LARGE SCALE GENOMIC DNA]</scope>
    <source>
        <strain evidence="4 5">Pan216</strain>
    </source>
</reference>
<feature type="domain" description="Response regulatory" evidence="3">
    <location>
        <begin position="4"/>
        <end position="119"/>
    </location>
</feature>
<keyword evidence="5" id="KW-1185">Reference proteome</keyword>
<dbReference type="PANTHER" id="PTHR44591">
    <property type="entry name" value="STRESS RESPONSE REGULATOR PROTEIN 1"/>
    <property type="match status" value="1"/>
</dbReference>
<evidence type="ECO:0000256" key="2">
    <source>
        <dbReference type="PROSITE-ProRule" id="PRU00169"/>
    </source>
</evidence>
<name>A0A518AYX3_9BACT</name>
<dbReference type="Pfam" id="PF13487">
    <property type="entry name" value="HD_5"/>
    <property type="match status" value="1"/>
</dbReference>
<evidence type="ECO:0000313" key="5">
    <source>
        <dbReference type="Proteomes" id="UP000317093"/>
    </source>
</evidence>
<feature type="modified residue" description="4-aspartylphosphate" evidence="2">
    <location>
        <position position="53"/>
    </location>
</feature>
<dbReference type="EMBL" id="CP036279">
    <property type="protein sequence ID" value="QDU59926.1"/>
    <property type="molecule type" value="Genomic_DNA"/>
</dbReference>
<evidence type="ECO:0000313" key="4">
    <source>
        <dbReference type="EMBL" id="QDU59926.1"/>
    </source>
</evidence>
<dbReference type="InterPro" id="IPR050595">
    <property type="entry name" value="Bact_response_regulator"/>
</dbReference>
<dbReference type="SMART" id="SM00448">
    <property type="entry name" value="REC"/>
    <property type="match status" value="1"/>
</dbReference>
<dbReference type="Gene3D" id="1.10.3210.10">
    <property type="entry name" value="Hypothetical protein af1432"/>
    <property type="match status" value="1"/>
</dbReference>
<accession>A0A518AYX3</accession>
<dbReference type="Pfam" id="PF00072">
    <property type="entry name" value="Response_reg"/>
    <property type="match status" value="1"/>
</dbReference>
<dbReference type="KEGG" id="knv:Pan216_07600"/>
<keyword evidence="1 2" id="KW-0597">Phosphoprotein</keyword>
<dbReference type="Gene3D" id="3.40.50.2300">
    <property type="match status" value="1"/>
</dbReference>
<dbReference type="RefSeq" id="WP_145254981.1">
    <property type="nucleotide sequence ID" value="NZ_CP036279.1"/>
</dbReference>
<dbReference type="InterPro" id="IPR011006">
    <property type="entry name" value="CheY-like_superfamily"/>
</dbReference>
<dbReference type="SUPFAM" id="SSF52172">
    <property type="entry name" value="CheY-like"/>
    <property type="match status" value="1"/>
</dbReference>
<dbReference type="GO" id="GO:0000160">
    <property type="term" value="P:phosphorelay signal transduction system"/>
    <property type="evidence" value="ECO:0007669"/>
    <property type="project" value="InterPro"/>
</dbReference>
<dbReference type="PROSITE" id="PS50110">
    <property type="entry name" value="RESPONSE_REGULATORY"/>
    <property type="match status" value="1"/>
</dbReference>
<dbReference type="InterPro" id="IPR001789">
    <property type="entry name" value="Sig_transdc_resp-reg_receiver"/>
</dbReference>
<evidence type="ECO:0000259" key="3">
    <source>
        <dbReference type="PROSITE" id="PS50110"/>
    </source>
</evidence>
<evidence type="ECO:0000256" key="1">
    <source>
        <dbReference type="ARBA" id="ARBA00022553"/>
    </source>
</evidence>
<dbReference type="AlphaFoldDB" id="A0A518AYX3"/>
<dbReference type="Proteomes" id="UP000317093">
    <property type="component" value="Chromosome"/>
</dbReference>
<dbReference type="CDD" id="cd17569">
    <property type="entry name" value="REC_HupR-like"/>
    <property type="match status" value="1"/>
</dbReference>
<sequence>MSKRVLFIDDDPNVLHSVKRTFRKRYEIDTAPCASEGVAAVKEKGPFAVVISDMQMSVTNGVECLKQIQELSRDTVRIMLTGNADQRTAVEAVNEGHIFRFLNKPCSEEQLGKAIDAGLEQYRLVTAERDLLSKTLSGSLSILSEVLSVVSPKAFGQSGDIRLLARALCARLDVANAWEIEVAASLSSLGFIAVPDATLERVAAGHPLSTEEQRLFDIHPAIGSKLVAKIPRLEQVAEYIAKQSDPLSGDRPPLGARVLRIARDFLQFRTRVQSDEEAIELIHANRAQYDNRLIHELKVIVSWNYTVSSVTLEDLCEDMILDENLCSDAGEILIAAGRRIAPVFLERLRNFARHRRIREPIRVRIPMAEWSDSNTPNETKLAVS</sequence>
<protein>
    <submittedName>
        <fullName evidence="4">Hydrogenase transcriptional regulatory protein hupR1</fullName>
    </submittedName>
</protein>
<gene>
    <name evidence="4" type="primary">hupR1_2</name>
    <name evidence="4" type="ORF">Pan216_07600</name>
</gene>